<dbReference type="EC" id="3.1.1.-" evidence="3"/>
<evidence type="ECO:0000256" key="3">
    <source>
        <dbReference type="RuleBase" id="RU361235"/>
    </source>
</evidence>
<evidence type="ECO:0000256" key="1">
    <source>
        <dbReference type="ARBA" id="ARBA00005964"/>
    </source>
</evidence>
<evidence type="ECO:0000259" key="4">
    <source>
        <dbReference type="Pfam" id="PF00135"/>
    </source>
</evidence>
<evidence type="ECO:0000313" key="5">
    <source>
        <dbReference type="EMBL" id="KXH67678.1"/>
    </source>
</evidence>
<dbReference type="Gene3D" id="3.40.50.1820">
    <property type="entry name" value="alpha/beta hydrolase"/>
    <property type="match status" value="1"/>
</dbReference>
<dbReference type="OrthoDB" id="408631at2759"/>
<dbReference type="AlphaFoldDB" id="A0A135V4T8"/>
<comment type="caution">
    <text evidence="5">The sequence shown here is derived from an EMBL/GenBank/DDBJ whole genome shotgun (WGS) entry which is preliminary data.</text>
</comment>
<dbReference type="GO" id="GO:0052689">
    <property type="term" value="F:carboxylic ester hydrolase activity"/>
    <property type="evidence" value="ECO:0007669"/>
    <property type="project" value="TreeGrafter"/>
</dbReference>
<keyword evidence="2 3" id="KW-0378">Hydrolase</keyword>
<gene>
    <name evidence="5" type="ORF">CSAL01_08712</name>
</gene>
<sequence length="564" mass="61980">MHSLRTITFFTILAASNAYRPRPDPIVTIQNGTIAGVHSLVYDQDLFLGIPYASEPLGELRFNKPRPHDGWEGVRAAKQYGPHCLGGSLGLVGFDTNTSYHQDEDCLTINVVRPSMKSTNKKLPVLVWIYGGGFKDGGSGDHRYNMSNLAQTSVQMGMPTIMVSFNYRLLGFGFLSGTLMQERGLANLGLQDQRMALRWIQENIAKFGGDPRRVTIQGESAGGSSVGYHLLAFGGRDDGLFHAAIAQSRGPSYLMPMSTKEQQQSRYEAAVTAANCSTSIDSLECLRLAPSKLLQDIFNKSGWNPVVDGNMIPNTNAKMLDEGGFVKVPLLIGANTNEGTVMVPGLSRIDANTTEDFYKVVGNTNYGVGISNGTLRRLNELYTVAVSAPSDSGLGTVLSNPGYPYGSQYGKMSLYLGDYLFTAPRRITNQAWASKGVPSYSYRFGVTPAGLSPEIIGATHFQEVAFVFRNSNGQGYDVNPFAVTPMKKRRQYEDLSELMTRMWLSFANTKSPNHHGVSWCRTTWRSYDNKNPENMVFQAGSGCVREKDDYRVEVMEILKSIGGN</sequence>
<dbReference type="ESTHER" id="9pezi-a0a135v4t8">
    <property type="family name" value="Fungal_carboxylesterase_lipase"/>
</dbReference>
<dbReference type="EMBL" id="JFFI01000439">
    <property type="protein sequence ID" value="KXH67678.1"/>
    <property type="molecule type" value="Genomic_DNA"/>
</dbReference>
<dbReference type="InterPro" id="IPR029058">
    <property type="entry name" value="AB_hydrolase_fold"/>
</dbReference>
<name>A0A135V4T8_9PEZI</name>
<dbReference type="PROSITE" id="PS00941">
    <property type="entry name" value="CARBOXYLESTERASE_B_2"/>
    <property type="match status" value="1"/>
</dbReference>
<dbReference type="PROSITE" id="PS00122">
    <property type="entry name" value="CARBOXYLESTERASE_B_1"/>
    <property type="match status" value="1"/>
</dbReference>
<keyword evidence="6" id="KW-1185">Reference proteome</keyword>
<dbReference type="InterPro" id="IPR019826">
    <property type="entry name" value="Carboxylesterase_B_AS"/>
</dbReference>
<proteinExistence type="inferred from homology"/>
<dbReference type="PANTHER" id="PTHR43918">
    <property type="entry name" value="ACETYLCHOLINESTERASE"/>
    <property type="match status" value="1"/>
</dbReference>
<feature type="chain" id="PRO_5007747324" description="Carboxylic ester hydrolase" evidence="3">
    <location>
        <begin position="19"/>
        <end position="564"/>
    </location>
</feature>
<dbReference type="SUPFAM" id="SSF53474">
    <property type="entry name" value="alpha/beta-Hydrolases"/>
    <property type="match status" value="1"/>
</dbReference>
<reference evidence="5 6" key="1">
    <citation type="submission" date="2014-02" db="EMBL/GenBank/DDBJ databases">
        <title>The genome sequence of Colletotrichum salicis CBS 607.94.</title>
        <authorList>
            <person name="Baroncelli R."/>
            <person name="Thon M.R."/>
        </authorList>
    </citation>
    <scope>NUCLEOTIDE SEQUENCE [LARGE SCALE GENOMIC DNA]</scope>
    <source>
        <strain evidence="5 6">CBS 607.94</strain>
    </source>
</reference>
<dbReference type="InterPro" id="IPR002018">
    <property type="entry name" value="CarbesteraseB"/>
</dbReference>
<evidence type="ECO:0000313" key="6">
    <source>
        <dbReference type="Proteomes" id="UP000070121"/>
    </source>
</evidence>
<evidence type="ECO:0000256" key="2">
    <source>
        <dbReference type="ARBA" id="ARBA00022801"/>
    </source>
</evidence>
<feature type="signal peptide" evidence="3">
    <location>
        <begin position="1"/>
        <end position="18"/>
    </location>
</feature>
<dbReference type="PANTHER" id="PTHR43918:SF4">
    <property type="entry name" value="CARBOXYLIC ESTER HYDROLASE"/>
    <property type="match status" value="1"/>
</dbReference>
<organism evidence="5 6">
    <name type="scientific">Colletotrichum salicis</name>
    <dbReference type="NCBI Taxonomy" id="1209931"/>
    <lineage>
        <taxon>Eukaryota</taxon>
        <taxon>Fungi</taxon>
        <taxon>Dikarya</taxon>
        <taxon>Ascomycota</taxon>
        <taxon>Pezizomycotina</taxon>
        <taxon>Sordariomycetes</taxon>
        <taxon>Hypocreomycetidae</taxon>
        <taxon>Glomerellales</taxon>
        <taxon>Glomerellaceae</taxon>
        <taxon>Colletotrichum</taxon>
        <taxon>Colletotrichum acutatum species complex</taxon>
    </lineage>
</organism>
<dbReference type="Proteomes" id="UP000070121">
    <property type="component" value="Unassembled WGS sequence"/>
</dbReference>
<keyword evidence="3" id="KW-0732">Signal</keyword>
<comment type="similarity">
    <text evidence="1 3">Belongs to the type-B carboxylesterase/lipase family.</text>
</comment>
<feature type="domain" description="Carboxylesterase type B" evidence="4">
    <location>
        <begin position="24"/>
        <end position="535"/>
    </location>
</feature>
<protein>
    <recommendedName>
        <fullName evidence="3">Carboxylic ester hydrolase</fullName>
        <ecNumber evidence="3">3.1.1.-</ecNumber>
    </recommendedName>
</protein>
<dbReference type="Pfam" id="PF00135">
    <property type="entry name" value="COesterase"/>
    <property type="match status" value="1"/>
</dbReference>
<dbReference type="InterPro" id="IPR019819">
    <property type="entry name" value="Carboxylesterase_B_CS"/>
</dbReference>
<accession>A0A135V4T8</accession>
<dbReference type="InterPro" id="IPR050654">
    <property type="entry name" value="AChE-related_enzymes"/>
</dbReference>
<dbReference type="STRING" id="1209931.A0A135V4T8"/>